<organism evidence="2">
    <name type="scientific">Chromera velia CCMP2878</name>
    <dbReference type="NCBI Taxonomy" id="1169474"/>
    <lineage>
        <taxon>Eukaryota</taxon>
        <taxon>Sar</taxon>
        <taxon>Alveolata</taxon>
        <taxon>Colpodellida</taxon>
        <taxon>Chromeraceae</taxon>
        <taxon>Chromera</taxon>
    </lineage>
</organism>
<evidence type="ECO:0000313" key="2">
    <source>
        <dbReference type="EMBL" id="CEM51399.1"/>
    </source>
</evidence>
<protein>
    <submittedName>
        <fullName evidence="2">Uncharacterized protein</fullName>
    </submittedName>
</protein>
<feature type="region of interest" description="Disordered" evidence="1">
    <location>
        <begin position="1"/>
        <end position="43"/>
    </location>
</feature>
<sequence length="118" mass="13082">MEETSTVTRRGGKGTGTANIIEVQTPTLESARGPPGTRNGDNMMTAAAVGGRRREGRGEWVRKKRLRGVIEEMNGNRERDGVQGRGGKYEGAFLCLSAVKQVLQGLFKRYIEVNKRMW</sequence>
<evidence type="ECO:0000256" key="1">
    <source>
        <dbReference type="SAM" id="MobiDB-lite"/>
    </source>
</evidence>
<gene>
    <name evidence="2" type="ORF">Cvel_10587</name>
</gene>
<accession>A0A0G4I3H7</accession>
<dbReference type="EMBL" id="CDMZ01004938">
    <property type="protein sequence ID" value="CEM51399.1"/>
    <property type="molecule type" value="Genomic_DNA"/>
</dbReference>
<reference evidence="2" key="1">
    <citation type="submission" date="2014-11" db="EMBL/GenBank/DDBJ databases">
        <authorList>
            <person name="Otto D Thomas"/>
            <person name="Naeem Raeece"/>
        </authorList>
    </citation>
    <scope>NUCLEOTIDE SEQUENCE</scope>
</reference>
<dbReference type="PhylomeDB" id="A0A0G4I3H7"/>
<dbReference type="AlphaFoldDB" id="A0A0G4I3H7"/>
<proteinExistence type="predicted"/>
<name>A0A0G4I3H7_9ALVE</name>
<dbReference type="VEuPathDB" id="CryptoDB:Cvel_10587"/>